<keyword evidence="2" id="KW-0646">Protease inhibitor</keyword>
<protein>
    <recommendedName>
        <fullName evidence="4">Cystatin domain-containing protein</fullName>
    </recommendedName>
</protein>
<dbReference type="Proteomes" id="UP000324897">
    <property type="component" value="Chromosome 4"/>
</dbReference>
<keyword evidence="3" id="KW-0789">Thiol protease inhibitor</keyword>
<organism evidence="5 6">
    <name type="scientific">Eragrostis curvula</name>
    <name type="common">weeping love grass</name>
    <dbReference type="NCBI Taxonomy" id="38414"/>
    <lineage>
        <taxon>Eukaryota</taxon>
        <taxon>Viridiplantae</taxon>
        <taxon>Streptophyta</taxon>
        <taxon>Embryophyta</taxon>
        <taxon>Tracheophyta</taxon>
        <taxon>Spermatophyta</taxon>
        <taxon>Magnoliopsida</taxon>
        <taxon>Liliopsida</taxon>
        <taxon>Poales</taxon>
        <taxon>Poaceae</taxon>
        <taxon>PACMAD clade</taxon>
        <taxon>Chloridoideae</taxon>
        <taxon>Eragrostideae</taxon>
        <taxon>Eragrostidinae</taxon>
        <taxon>Eragrostis</taxon>
    </lineage>
</organism>
<feature type="non-terminal residue" evidence="5">
    <location>
        <position position="1"/>
    </location>
</feature>
<dbReference type="EMBL" id="RWGY01000007">
    <property type="protein sequence ID" value="TVU38279.1"/>
    <property type="molecule type" value="Genomic_DNA"/>
</dbReference>
<dbReference type="Gramene" id="TVU38279">
    <property type="protein sequence ID" value="TVU38279"/>
    <property type="gene ID" value="EJB05_11639"/>
</dbReference>
<evidence type="ECO:0000313" key="6">
    <source>
        <dbReference type="Proteomes" id="UP000324897"/>
    </source>
</evidence>
<evidence type="ECO:0000256" key="1">
    <source>
        <dbReference type="ARBA" id="ARBA00007233"/>
    </source>
</evidence>
<proteinExistence type="inferred from homology"/>
<dbReference type="SUPFAM" id="SSF54403">
    <property type="entry name" value="Cystatin/monellin"/>
    <property type="match status" value="1"/>
</dbReference>
<keyword evidence="6" id="KW-1185">Reference proteome</keyword>
<dbReference type="AlphaFoldDB" id="A0A5J9VPZ8"/>
<dbReference type="Gene3D" id="3.10.450.10">
    <property type="match status" value="1"/>
</dbReference>
<reference evidence="5 6" key="1">
    <citation type="journal article" date="2019" name="Sci. Rep.">
        <title>A high-quality genome of Eragrostis curvula grass provides insights into Poaceae evolution and supports new strategies to enhance forage quality.</title>
        <authorList>
            <person name="Carballo J."/>
            <person name="Santos B.A.C.M."/>
            <person name="Zappacosta D."/>
            <person name="Garbus I."/>
            <person name="Selva J.P."/>
            <person name="Gallo C.A."/>
            <person name="Diaz A."/>
            <person name="Albertini E."/>
            <person name="Caccamo M."/>
            <person name="Echenique V."/>
        </authorList>
    </citation>
    <scope>NUCLEOTIDE SEQUENCE [LARGE SCALE GENOMIC DNA]</scope>
    <source>
        <strain evidence="6">cv. Victoria</strain>
        <tissue evidence="5">Leaf</tissue>
    </source>
</reference>
<dbReference type="Pfam" id="PF16845">
    <property type="entry name" value="SQAPI"/>
    <property type="match status" value="1"/>
</dbReference>
<dbReference type="OrthoDB" id="687343at2759"/>
<feature type="domain" description="Cystatin" evidence="4">
    <location>
        <begin position="124"/>
        <end position="205"/>
    </location>
</feature>
<gene>
    <name evidence="5" type="ORF">EJB05_11639</name>
</gene>
<dbReference type="PANTHER" id="PTHR47116">
    <property type="entry name" value="PHLOEM FILAMENT PROTEIN"/>
    <property type="match status" value="1"/>
</dbReference>
<dbReference type="InterPro" id="IPR000010">
    <property type="entry name" value="Cystatin_dom"/>
</dbReference>
<accession>A0A5J9VPZ8</accession>
<dbReference type="InterPro" id="IPR027214">
    <property type="entry name" value="Cystatin"/>
</dbReference>
<name>A0A5J9VPZ8_9POAL</name>
<dbReference type="GO" id="GO:0004869">
    <property type="term" value="F:cysteine-type endopeptidase inhibitor activity"/>
    <property type="evidence" value="ECO:0007669"/>
    <property type="project" value="UniProtKB-KW"/>
</dbReference>
<sequence>MSTTPELESSHPLPYFVIWSLASAYGGGDITGTKVQKVDSKCQADARIKPLRQLAETERLFRFPMIVYHHLIINSESQYQYYNCEPTMRTSILFAGVAVAIYIAASATPTTAVPDTWTLIPDGEIQDPDIQDLGKWAVMEHVKQADDGIKFIKVVSGYIRKRYKGVNYRFVIDATNSDGKEVQYEAVLYNGDWRTSRLLISFKPVIN</sequence>
<evidence type="ECO:0000313" key="5">
    <source>
        <dbReference type="EMBL" id="TVU38279.1"/>
    </source>
</evidence>
<evidence type="ECO:0000256" key="3">
    <source>
        <dbReference type="ARBA" id="ARBA00022704"/>
    </source>
</evidence>
<dbReference type="InterPro" id="IPR046350">
    <property type="entry name" value="Cystatin_sf"/>
</dbReference>
<comment type="similarity">
    <text evidence="1">Belongs to the cystatin family. Phytocystatin subfamily.</text>
</comment>
<dbReference type="CDD" id="cd00042">
    <property type="entry name" value="CY"/>
    <property type="match status" value="1"/>
</dbReference>
<evidence type="ECO:0000256" key="2">
    <source>
        <dbReference type="ARBA" id="ARBA00022690"/>
    </source>
</evidence>
<comment type="caution">
    <text evidence="5">The sequence shown here is derived from an EMBL/GenBank/DDBJ whole genome shotgun (WGS) entry which is preliminary data.</text>
</comment>
<evidence type="ECO:0000259" key="4">
    <source>
        <dbReference type="Pfam" id="PF16845"/>
    </source>
</evidence>